<name>A0A212FEL4_DANPL</name>
<dbReference type="STRING" id="278856.A0A212FEL4"/>
<dbReference type="InterPro" id="IPR009060">
    <property type="entry name" value="UBA-like_sf"/>
</dbReference>
<feature type="coiled-coil region" evidence="1">
    <location>
        <begin position="139"/>
        <end position="183"/>
    </location>
</feature>
<comment type="caution">
    <text evidence="3">The sequence shown here is derived from an EMBL/GenBank/DDBJ whole genome shotgun (WGS) entry which is preliminary data.</text>
</comment>
<dbReference type="FunFam" id="1.10.8.10:FF:000020">
    <property type="entry name" value="NSFL1 (p97) cofactor (p47)"/>
    <property type="match status" value="1"/>
</dbReference>
<dbReference type="Proteomes" id="UP000007151">
    <property type="component" value="Unassembled WGS sequence"/>
</dbReference>
<dbReference type="SUPFAM" id="SSF46934">
    <property type="entry name" value="UBA-like"/>
    <property type="match status" value="1"/>
</dbReference>
<feature type="compositionally biased region" description="Basic residues" evidence="2">
    <location>
        <begin position="79"/>
        <end position="88"/>
    </location>
</feature>
<dbReference type="Pfam" id="PF14555">
    <property type="entry name" value="UBA_4"/>
    <property type="match status" value="1"/>
</dbReference>
<proteinExistence type="predicted"/>
<keyword evidence="4" id="KW-1185">Reference proteome</keyword>
<accession>A0A212FEL4</accession>
<evidence type="ECO:0000256" key="1">
    <source>
        <dbReference type="SAM" id="Coils"/>
    </source>
</evidence>
<feature type="region of interest" description="Disordered" evidence="2">
    <location>
        <begin position="49"/>
        <end position="107"/>
    </location>
</feature>
<dbReference type="CDD" id="cd14348">
    <property type="entry name" value="UBA_p47"/>
    <property type="match status" value="1"/>
</dbReference>
<feature type="non-terminal residue" evidence="3">
    <location>
        <position position="219"/>
    </location>
</feature>
<gene>
    <name evidence="3" type="ORF">KGM_208156A</name>
</gene>
<dbReference type="EMBL" id="AGBW02008924">
    <property type="protein sequence ID" value="OWR52181.1"/>
    <property type="molecule type" value="Genomic_DNA"/>
</dbReference>
<dbReference type="InParanoid" id="A0A212FEL4"/>
<evidence type="ECO:0000256" key="2">
    <source>
        <dbReference type="SAM" id="MobiDB-lite"/>
    </source>
</evidence>
<feature type="compositionally biased region" description="Low complexity" evidence="2">
    <location>
        <begin position="63"/>
        <end position="72"/>
    </location>
</feature>
<evidence type="ECO:0000313" key="3">
    <source>
        <dbReference type="EMBL" id="OWR52181.1"/>
    </source>
</evidence>
<dbReference type="Gene3D" id="1.10.8.10">
    <property type="entry name" value="DNA helicase RuvA subunit, C-terminal domain"/>
    <property type="match status" value="1"/>
</dbReference>
<organism evidence="3 4">
    <name type="scientific">Danaus plexippus plexippus</name>
    <dbReference type="NCBI Taxonomy" id="278856"/>
    <lineage>
        <taxon>Eukaryota</taxon>
        <taxon>Metazoa</taxon>
        <taxon>Ecdysozoa</taxon>
        <taxon>Arthropoda</taxon>
        <taxon>Hexapoda</taxon>
        <taxon>Insecta</taxon>
        <taxon>Pterygota</taxon>
        <taxon>Neoptera</taxon>
        <taxon>Endopterygota</taxon>
        <taxon>Lepidoptera</taxon>
        <taxon>Glossata</taxon>
        <taxon>Ditrysia</taxon>
        <taxon>Papilionoidea</taxon>
        <taxon>Nymphalidae</taxon>
        <taxon>Danainae</taxon>
        <taxon>Danaini</taxon>
        <taxon>Danaina</taxon>
        <taxon>Danaus</taxon>
        <taxon>Danaus</taxon>
    </lineage>
</organism>
<sequence>MSGNKEDTLRHFCDVTGADENRSRFFLESSNWQLEVALSSFYEHGGHIEEAPSASPAVGGVQPMSDSDMDSPPRSPVQAKKKDKKKSNPHFATLDSLQQESSSEDEEISVCGRNNSVRVEIVQEFFCHPPSCSKKKEDCDKCNSQRDQLNEMLEEIQRLNNEINRLLVENLELSKEISQMRENSAQAFYAGGSERSGQQILGPGKGRKDIITEMFKSVR</sequence>
<dbReference type="KEGG" id="dpl:KGM_208156A"/>
<dbReference type="AlphaFoldDB" id="A0A212FEL4"/>
<reference evidence="3 4" key="1">
    <citation type="journal article" date="2011" name="Cell">
        <title>The monarch butterfly genome yields insights into long-distance migration.</title>
        <authorList>
            <person name="Zhan S."/>
            <person name="Merlin C."/>
            <person name="Boore J.L."/>
            <person name="Reppert S.M."/>
        </authorList>
    </citation>
    <scope>NUCLEOTIDE SEQUENCE [LARGE SCALE GENOMIC DNA]</scope>
    <source>
        <strain evidence="3">F-2</strain>
    </source>
</reference>
<evidence type="ECO:0000313" key="4">
    <source>
        <dbReference type="Proteomes" id="UP000007151"/>
    </source>
</evidence>
<protein>
    <submittedName>
        <fullName evidence="3">NSFL1 cofactor p47 like protein</fullName>
    </submittedName>
</protein>
<keyword evidence="1" id="KW-0175">Coiled coil</keyword>